<evidence type="ECO:0000256" key="6">
    <source>
        <dbReference type="ARBA" id="ARBA00022989"/>
    </source>
</evidence>
<dbReference type="Gene3D" id="1.20.1740.10">
    <property type="entry name" value="Amino acid/polyamine transporter I"/>
    <property type="match status" value="1"/>
</dbReference>
<evidence type="ECO:0000256" key="1">
    <source>
        <dbReference type="ARBA" id="ARBA00004651"/>
    </source>
</evidence>
<proteinExistence type="inferred from homology"/>
<dbReference type="GO" id="GO:0005886">
    <property type="term" value="C:plasma membrane"/>
    <property type="evidence" value="ECO:0007669"/>
    <property type="project" value="UniProtKB-SubCell"/>
</dbReference>
<dbReference type="InterPro" id="IPR001463">
    <property type="entry name" value="Na/Ala_symport"/>
</dbReference>
<dbReference type="PANTHER" id="PTHR30330">
    <property type="entry name" value="AGSS FAMILY TRANSPORTER, SODIUM-ALANINE"/>
    <property type="match status" value="1"/>
</dbReference>
<feature type="transmembrane region" description="Helical" evidence="8">
    <location>
        <begin position="187"/>
        <end position="210"/>
    </location>
</feature>
<evidence type="ECO:0000256" key="3">
    <source>
        <dbReference type="ARBA" id="ARBA00022448"/>
    </source>
</evidence>
<comment type="similarity">
    <text evidence="2 8">Belongs to the alanine or glycine:cation symporter (AGCS) (TC 2.A.25) family.</text>
</comment>
<dbReference type="AlphaFoldDB" id="A0A4R2R668"/>
<keyword evidence="7 8" id="KW-0472">Membrane</keyword>
<feature type="transmembrane region" description="Helical" evidence="8">
    <location>
        <begin position="408"/>
        <end position="430"/>
    </location>
</feature>
<evidence type="ECO:0000256" key="4">
    <source>
        <dbReference type="ARBA" id="ARBA00022475"/>
    </source>
</evidence>
<keyword evidence="10" id="KW-1185">Reference proteome</keyword>
<evidence type="ECO:0000256" key="8">
    <source>
        <dbReference type="RuleBase" id="RU363064"/>
    </source>
</evidence>
<dbReference type="EMBL" id="SLXQ01000002">
    <property type="protein sequence ID" value="TCP54845.1"/>
    <property type="molecule type" value="Genomic_DNA"/>
</dbReference>
<feature type="transmembrane region" description="Helical" evidence="8">
    <location>
        <begin position="51"/>
        <end position="71"/>
    </location>
</feature>
<sequence length="517" mass="54413">MAANQVLAQETGAESGVLAEIERAINTVFEPVTRITADIVFAEISVFGMRFPWIVAWLVIAASVFTVYFGFVQFRSFKLSLEIVRGKYTGKDEPGEISHFQALSAAVSGTVGLGNIAGVGVAVTIGGPGATFWMIVAGLLGMCTKFVECTLGVKYREFNPDGSVAGGPMHYLRKGIAERYSGKPGKIVGHTLAACVAATMLVFAFCSAMLQTNQTFAQLRDVTGGSDGLLGGDGAALVTGVVIALVVGSVIIGGIKSIAKVTSRLVPTMAILYVGACLIVIATNITSVPAAFGEIISGAFAPEGVVGGAVGAMVIGFQRAAFSNEAGLGAAATAHSAVRTKHPVTEGYVALLEPFIDTVVICTMTALTIVIAQTQLWESARADVLAGAEPPDGVTVTSQSFDTVLPGFSYVLTIAVVLFAVSTMISWAYYGQQAASYLFGLRRRGQRVFQLMFCAFIVVGAVMTLGAVLDFADAFVFCIALFNIAGLYLLAPVVKREVKAYREKLRSGEVRRLDRTR</sequence>
<dbReference type="PRINTS" id="PR00175">
    <property type="entry name" value="NAALASMPORT"/>
</dbReference>
<reference evidence="9 10" key="1">
    <citation type="submission" date="2019-03" db="EMBL/GenBank/DDBJ databases">
        <title>Genomic Encyclopedia of Type Strains, Phase IV (KMG-IV): sequencing the most valuable type-strain genomes for metagenomic binning, comparative biology and taxonomic classification.</title>
        <authorList>
            <person name="Goeker M."/>
        </authorList>
    </citation>
    <scope>NUCLEOTIDE SEQUENCE [LARGE SCALE GENOMIC DNA]</scope>
    <source>
        <strain evidence="9 10">DSM 45765</strain>
    </source>
</reference>
<dbReference type="PANTHER" id="PTHR30330:SF3">
    <property type="entry name" value="TRANSCRIPTIONAL REGULATOR, LRP FAMILY"/>
    <property type="match status" value="1"/>
</dbReference>
<evidence type="ECO:0000256" key="5">
    <source>
        <dbReference type="ARBA" id="ARBA00022692"/>
    </source>
</evidence>
<evidence type="ECO:0000256" key="2">
    <source>
        <dbReference type="ARBA" id="ARBA00009261"/>
    </source>
</evidence>
<keyword evidence="4 8" id="KW-1003">Cell membrane</keyword>
<keyword evidence="5 8" id="KW-0812">Transmembrane</keyword>
<dbReference type="NCBIfam" id="TIGR00835">
    <property type="entry name" value="agcS"/>
    <property type="match status" value="1"/>
</dbReference>
<keyword evidence="3 8" id="KW-0813">Transport</keyword>
<feature type="transmembrane region" description="Helical" evidence="8">
    <location>
        <begin position="265"/>
        <end position="285"/>
    </location>
</feature>
<comment type="caution">
    <text evidence="8">Lacks conserved residue(s) required for the propagation of feature annotation.</text>
</comment>
<evidence type="ECO:0000313" key="9">
    <source>
        <dbReference type="EMBL" id="TCP54845.1"/>
    </source>
</evidence>
<feature type="transmembrane region" description="Helical" evidence="8">
    <location>
        <begin position="451"/>
        <end position="468"/>
    </location>
</feature>
<dbReference type="Proteomes" id="UP000294911">
    <property type="component" value="Unassembled WGS sequence"/>
</dbReference>
<name>A0A4R2R668_9PSEU</name>
<feature type="transmembrane region" description="Helical" evidence="8">
    <location>
        <begin position="230"/>
        <end position="253"/>
    </location>
</feature>
<protein>
    <submittedName>
        <fullName evidence="9">AGCS family alanine or glycine:cation symporter</fullName>
    </submittedName>
</protein>
<evidence type="ECO:0000256" key="7">
    <source>
        <dbReference type="ARBA" id="ARBA00023136"/>
    </source>
</evidence>
<feature type="transmembrane region" description="Helical" evidence="8">
    <location>
        <begin position="474"/>
        <end position="494"/>
    </location>
</feature>
<dbReference type="Pfam" id="PF01235">
    <property type="entry name" value="Na_Ala_symp"/>
    <property type="match status" value="1"/>
</dbReference>
<keyword evidence="8" id="KW-0769">Symport</keyword>
<comment type="subcellular location">
    <subcellularLocation>
        <location evidence="1 8">Cell membrane</location>
        <topology evidence="1 8">Multi-pass membrane protein</topology>
    </subcellularLocation>
</comment>
<keyword evidence="6 8" id="KW-1133">Transmembrane helix</keyword>
<dbReference type="OrthoDB" id="9806926at2"/>
<organism evidence="9 10">
    <name type="scientific">Tamaricihabitans halophyticus</name>
    <dbReference type="NCBI Taxonomy" id="1262583"/>
    <lineage>
        <taxon>Bacteria</taxon>
        <taxon>Bacillati</taxon>
        <taxon>Actinomycetota</taxon>
        <taxon>Actinomycetes</taxon>
        <taxon>Pseudonocardiales</taxon>
        <taxon>Pseudonocardiaceae</taxon>
        <taxon>Tamaricihabitans</taxon>
    </lineage>
</organism>
<dbReference type="RefSeq" id="WP_132876256.1">
    <property type="nucleotide sequence ID" value="NZ_SLXQ01000002.1"/>
</dbReference>
<evidence type="ECO:0000313" key="10">
    <source>
        <dbReference type="Proteomes" id="UP000294911"/>
    </source>
</evidence>
<gene>
    <name evidence="9" type="ORF">EV191_10253</name>
</gene>
<dbReference type="GO" id="GO:0005283">
    <property type="term" value="F:amino acid:sodium symporter activity"/>
    <property type="evidence" value="ECO:0007669"/>
    <property type="project" value="InterPro"/>
</dbReference>
<accession>A0A4R2R668</accession>
<comment type="caution">
    <text evidence="9">The sequence shown here is derived from an EMBL/GenBank/DDBJ whole genome shotgun (WGS) entry which is preliminary data.</text>
</comment>